<dbReference type="Pfam" id="PF25482">
    <property type="entry name" value="DUF7905"/>
    <property type="match status" value="1"/>
</dbReference>
<feature type="region of interest" description="Disordered" evidence="1">
    <location>
        <begin position="552"/>
        <end position="626"/>
    </location>
</feature>
<dbReference type="EMBL" id="JAKEKT020000014">
    <property type="protein sequence ID" value="KAL1646882.1"/>
    <property type="molecule type" value="Genomic_DNA"/>
</dbReference>
<proteinExistence type="predicted"/>
<evidence type="ECO:0000256" key="1">
    <source>
        <dbReference type="SAM" id="MobiDB-lite"/>
    </source>
</evidence>
<feature type="domain" description="DUF7905" evidence="2">
    <location>
        <begin position="232"/>
        <end position="531"/>
    </location>
</feature>
<comment type="caution">
    <text evidence="3">The sequence shown here is derived from an EMBL/GenBank/DDBJ whole genome shotgun (WGS) entry which is preliminary data.</text>
</comment>
<evidence type="ECO:0000313" key="4">
    <source>
        <dbReference type="Proteomes" id="UP001521184"/>
    </source>
</evidence>
<name>A0ABR3TXT2_9PEZI</name>
<evidence type="ECO:0000313" key="3">
    <source>
        <dbReference type="EMBL" id="KAL1646882.1"/>
    </source>
</evidence>
<organism evidence="3 4">
    <name type="scientific">Diplodia intermedia</name>
    <dbReference type="NCBI Taxonomy" id="856260"/>
    <lineage>
        <taxon>Eukaryota</taxon>
        <taxon>Fungi</taxon>
        <taxon>Dikarya</taxon>
        <taxon>Ascomycota</taxon>
        <taxon>Pezizomycotina</taxon>
        <taxon>Dothideomycetes</taxon>
        <taxon>Dothideomycetes incertae sedis</taxon>
        <taxon>Botryosphaeriales</taxon>
        <taxon>Botryosphaeriaceae</taxon>
        <taxon>Diplodia</taxon>
    </lineage>
</organism>
<feature type="compositionally biased region" description="Acidic residues" evidence="1">
    <location>
        <begin position="557"/>
        <end position="566"/>
    </location>
</feature>
<gene>
    <name evidence="3" type="ORF">SLS58_003017</name>
</gene>
<sequence>MITNTHIDQVWGDKKTAQLVIYGSAEAVTEADKLITEWLREIKSDHGDALWAKVWGFDKKAARKLRKRLLRDTARRKYRQTIVEGEVLTHSAQFIWPLPKEPEQVLGVNFEALDPIRMNCECYITCERGSRTIFRIQGNDEEKVGEALERLQCLPAEWYAKMFEAESFVILDISCAVDPDDLPPIIKVPYHLPRPLAAPTASTNDAVTFRFKYPLQPHQVTQAPTEDSPAGKLLAAVVETTRHARYFRNSLKLHLHLGTFAARKTQQPDLGENTAYSFPAFADMMEEHDAMDSKVSMEIGDSIVERHVLTRCFEASHILAPQDAWTFNLSDVKPVYCATFEIANPAGQAGDLILEIELAADSSGTSIVSKSWFQLAKGKTEPRKLLDGSILSLQNGGLSWHLEMDEFMAVDERGLSPDYQLFPNTLRLDIAAADDLSSGHNFVIYRSRPDRILKVPIKSVRQKRCWRFNTLGSRGEWVVEVAHVGKTTIGTDGQQTPFQPRWTFNVSNNNWDRLLASNSRADIGQVAKWGPGNPANLLFPMNPDNSALLGVARQDDDASSEESDGEYDNKPDIASPEESGDGLDEPPSLQNFEQLLDLLRTLTDVAIGKPPPTSPNDRANESTKEA</sequence>
<dbReference type="Proteomes" id="UP001521184">
    <property type="component" value="Unassembled WGS sequence"/>
</dbReference>
<protein>
    <recommendedName>
        <fullName evidence="2">DUF7905 domain-containing protein</fullName>
    </recommendedName>
</protein>
<reference evidence="3 4" key="1">
    <citation type="journal article" date="2023" name="Plant Dis.">
        <title>First Report of Diplodia intermedia Causing Canker and Dieback Diseases on Apple Trees in Canada.</title>
        <authorList>
            <person name="Ellouze W."/>
            <person name="Ilyukhin E."/>
            <person name="Sulman M."/>
            <person name="Ali S."/>
        </authorList>
    </citation>
    <scope>NUCLEOTIDE SEQUENCE [LARGE SCALE GENOMIC DNA]</scope>
    <source>
        <strain evidence="3 4">M45-28</strain>
    </source>
</reference>
<dbReference type="InterPro" id="IPR057227">
    <property type="entry name" value="DUF7905"/>
</dbReference>
<accession>A0ABR3TXT2</accession>
<evidence type="ECO:0000259" key="2">
    <source>
        <dbReference type="Pfam" id="PF25482"/>
    </source>
</evidence>
<keyword evidence="4" id="KW-1185">Reference proteome</keyword>